<keyword evidence="3" id="KW-1185">Reference proteome</keyword>
<evidence type="ECO:0000313" key="3">
    <source>
        <dbReference type="Proteomes" id="UP000070544"/>
    </source>
</evidence>
<protein>
    <submittedName>
        <fullName evidence="2">Uncharacterized protein</fullName>
    </submittedName>
</protein>
<accession>A0A139A9B5</accession>
<gene>
    <name evidence="2" type="ORF">M427DRAFT_33983</name>
</gene>
<feature type="region of interest" description="Disordered" evidence="1">
    <location>
        <begin position="567"/>
        <end position="598"/>
    </location>
</feature>
<feature type="region of interest" description="Disordered" evidence="1">
    <location>
        <begin position="247"/>
        <end position="272"/>
    </location>
</feature>
<proteinExistence type="predicted"/>
<sequence>MAPSSSGPPRGEDDCGLTEDEDFRKERGWSQALVLARSGQLTAPPPRPAATQNKGKEKAHGGYRVEDGSGGQSKPFNLIVPVSQLAVAMEIDQELAYELDRAINGDVHTVKHSTKRTSQKKWKRTKSNKDDDEYKVGSKTTRTSTDNMDIDNHQPPPRLTVSRTLKKTATILTSEASPFPTPQPEITDGVPWTSMREQAKTDNNGQVFIDGPYAVLAVRSRKRKAAALYGPNKSMCYWCDMRRRAQEKKGPATKGRGEKMVTPKKKPKKSNLPQFSENEMAVARSFTVTNPREIFTSIAVLRNCGLPLSTDLQEATPASAVDVQLTALANPYSVRPHLGRAAAKAIMDMYLVEPSANFVARAGFRDLGFLDHTIRHFLAAVGLSAEPLVLPDIAAPNRLRPRQRALPSVEQIVNHAGVHRVFQEALTRELRSPQLVLGRDGLELIKGAVNTVIPARTGALRTATLELLLASPEWYREAYLNSFNVDSSTGTALLVGGTIGPTKRSGTSKTGAAAEARLAQARPIVNALRECMRKGQYEHVRGTDAKTLVQLSSIPFVSKRDKVFELHPAPKTQPQKGKQVTGKDDGGKKTKKGRGKTMADSKFRQWFYPAIVQNTPVPNIPPKGVTLAEYRCRFCNWAYHPTNSPTSNGNVIAGTNYAEWLEFSDLVSWTRQYIVQQTNGGFLLQGGIRDQSGLSKSTGEDVNGEESGYDESGDDSDKSDGDNGEGDGVPDASRGKKRTTVVTSLTERLAYSGRDIPTFTFFRNALQLATPLTSTCISE</sequence>
<feature type="compositionally biased region" description="Polar residues" evidence="1">
    <location>
        <begin position="138"/>
        <end position="147"/>
    </location>
</feature>
<feature type="region of interest" description="Disordered" evidence="1">
    <location>
        <begin position="1"/>
        <end position="23"/>
    </location>
</feature>
<organism evidence="2 3">
    <name type="scientific">Gonapodya prolifera (strain JEL478)</name>
    <name type="common">Monoblepharis prolifera</name>
    <dbReference type="NCBI Taxonomy" id="1344416"/>
    <lineage>
        <taxon>Eukaryota</taxon>
        <taxon>Fungi</taxon>
        <taxon>Fungi incertae sedis</taxon>
        <taxon>Chytridiomycota</taxon>
        <taxon>Chytridiomycota incertae sedis</taxon>
        <taxon>Monoblepharidomycetes</taxon>
        <taxon>Monoblepharidales</taxon>
        <taxon>Gonapodyaceae</taxon>
        <taxon>Gonapodya</taxon>
    </lineage>
</organism>
<evidence type="ECO:0000256" key="1">
    <source>
        <dbReference type="SAM" id="MobiDB-lite"/>
    </source>
</evidence>
<dbReference type="EMBL" id="KQ965778">
    <property type="protein sequence ID" value="KXS13390.1"/>
    <property type="molecule type" value="Genomic_DNA"/>
</dbReference>
<name>A0A139A9B5_GONPJ</name>
<dbReference type="Proteomes" id="UP000070544">
    <property type="component" value="Unassembled WGS sequence"/>
</dbReference>
<feature type="region of interest" description="Disordered" evidence="1">
    <location>
        <begin position="110"/>
        <end position="159"/>
    </location>
</feature>
<feature type="compositionally biased region" description="Basic residues" evidence="1">
    <location>
        <begin position="110"/>
        <end position="126"/>
    </location>
</feature>
<feature type="compositionally biased region" description="Acidic residues" evidence="1">
    <location>
        <begin position="702"/>
        <end position="714"/>
    </location>
</feature>
<dbReference type="AlphaFoldDB" id="A0A139A9B5"/>
<feature type="region of interest" description="Disordered" evidence="1">
    <location>
        <begin position="693"/>
        <end position="739"/>
    </location>
</feature>
<evidence type="ECO:0000313" key="2">
    <source>
        <dbReference type="EMBL" id="KXS13390.1"/>
    </source>
</evidence>
<reference evidence="2 3" key="1">
    <citation type="journal article" date="2015" name="Genome Biol. Evol.">
        <title>Phylogenomic analyses indicate that early fungi evolved digesting cell walls of algal ancestors of land plants.</title>
        <authorList>
            <person name="Chang Y."/>
            <person name="Wang S."/>
            <person name="Sekimoto S."/>
            <person name="Aerts A.L."/>
            <person name="Choi C."/>
            <person name="Clum A."/>
            <person name="LaButti K.M."/>
            <person name="Lindquist E.A."/>
            <person name="Yee Ngan C."/>
            <person name="Ohm R.A."/>
            <person name="Salamov A.A."/>
            <person name="Grigoriev I.V."/>
            <person name="Spatafora J.W."/>
            <person name="Berbee M.L."/>
        </authorList>
    </citation>
    <scope>NUCLEOTIDE SEQUENCE [LARGE SCALE GENOMIC DNA]</scope>
    <source>
        <strain evidence="2 3">JEL478</strain>
    </source>
</reference>
<feature type="compositionally biased region" description="Basic and acidic residues" evidence="1">
    <location>
        <begin position="247"/>
        <end position="261"/>
    </location>
</feature>
<feature type="region of interest" description="Disordered" evidence="1">
    <location>
        <begin position="36"/>
        <end position="73"/>
    </location>
</feature>
<feature type="compositionally biased region" description="Basic and acidic residues" evidence="1">
    <location>
        <begin position="54"/>
        <end position="67"/>
    </location>
</feature>
<feature type="compositionally biased region" description="Basic and acidic residues" evidence="1">
    <location>
        <begin position="127"/>
        <end position="136"/>
    </location>
</feature>